<feature type="transmembrane region" description="Helical" evidence="7">
    <location>
        <begin position="462"/>
        <end position="482"/>
    </location>
</feature>
<feature type="transmembrane region" description="Helical" evidence="7">
    <location>
        <begin position="20"/>
        <end position="42"/>
    </location>
</feature>
<comment type="subcellular location">
    <subcellularLocation>
        <location evidence="1">Cell membrane</location>
        <topology evidence="1">Multi-pass membrane protein</topology>
    </subcellularLocation>
</comment>
<sequence>MYRVFLSWRYLLTRRTNWIGVGGIFVAVGALILILSIMSGFLESSRAMLRGDLSDLAIAPSQEGRGTDGSSASSTRTPAPLLERLFADERVEAASPRLVWYAQAAGDGRRTERLMAGSAGDLSAIQLIGVELRTPALLAEAAAAPLLAALGLPLVPTAGRSADGRARDEFSTTEFFHSLRREPLRGMRVQNPLLPFERPRSYRTDGRPAAAIVMGESLMSGLSLVPGDEVEVVTILPSPDGSVTSANRRFVVAGSFRTGAHALDLERIYMDRAELEDLLSGHREYSEILVRTKDYDEYGAALKVDLERDFLAAGLIAGGYGRNGEIVAFPGQVKTWEDSRQNLIGAIKNERVLMAIMLSLILVVSGFTIFSILTMMVTEKRRDIGILAAVGATPRGIMSTFLLIGFWNAFLGTLLGAAGGILGATYINDIEIWLSDLLGVTIFNREIYYFDEIPSDVEPMTVLWIAAGAFTSTLLFSAIPAWRAARVDPLVALRNQ</sequence>
<feature type="transmembrane region" description="Helical" evidence="7">
    <location>
        <begin position="397"/>
        <end position="418"/>
    </location>
</feature>
<dbReference type="PANTHER" id="PTHR30489:SF0">
    <property type="entry name" value="LIPOPROTEIN-RELEASING SYSTEM TRANSMEMBRANE PROTEIN LOLE"/>
    <property type="match status" value="1"/>
</dbReference>
<keyword evidence="5 7" id="KW-1133">Transmembrane helix</keyword>
<dbReference type="PANTHER" id="PTHR30489">
    <property type="entry name" value="LIPOPROTEIN-RELEASING SYSTEM TRANSMEMBRANE PROTEIN LOLE"/>
    <property type="match status" value="1"/>
</dbReference>
<evidence type="ECO:0000256" key="1">
    <source>
        <dbReference type="ARBA" id="ARBA00004651"/>
    </source>
</evidence>
<dbReference type="Proteomes" id="UP000319342">
    <property type="component" value="Chromosome"/>
</dbReference>
<feature type="transmembrane region" description="Helical" evidence="7">
    <location>
        <begin position="352"/>
        <end position="377"/>
    </location>
</feature>
<dbReference type="InterPro" id="IPR051447">
    <property type="entry name" value="Lipoprotein-release_system"/>
</dbReference>
<evidence type="ECO:0000259" key="8">
    <source>
        <dbReference type="Pfam" id="PF02687"/>
    </source>
</evidence>
<dbReference type="EMBL" id="CP036290">
    <property type="protein sequence ID" value="QDU84816.1"/>
    <property type="molecule type" value="Genomic_DNA"/>
</dbReference>
<dbReference type="InterPro" id="IPR003838">
    <property type="entry name" value="ABC3_permease_C"/>
</dbReference>
<feature type="domain" description="ABC3 transporter permease C-terminal" evidence="8">
    <location>
        <begin position="356"/>
        <end position="489"/>
    </location>
</feature>
<evidence type="ECO:0000256" key="3">
    <source>
        <dbReference type="ARBA" id="ARBA00022475"/>
    </source>
</evidence>
<proteinExistence type="inferred from homology"/>
<keyword evidence="4 7" id="KW-0812">Transmembrane</keyword>
<evidence type="ECO:0000256" key="6">
    <source>
        <dbReference type="ARBA" id="ARBA00023136"/>
    </source>
</evidence>
<gene>
    <name evidence="9" type="primary">lolC</name>
    <name evidence="9" type="ORF">Pla163_19300</name>
</gene>
<dbReference type="Pfam" id="PF02687">
    <property type="entry name" value="FtsX"/>
    <property type="match status" value="1"/>
</dbReference>
<keyword evidence="6 7" id="KW-0472">Membrane</keyword>
<dbReference type="GO" id="GO:0044874">
    <property type="term" value="P:lipoprotein localization to outer membrane"/>
    <property type="evidence" value="ECO:0007669"/>
    <property type="project" value="TreeGrafter"/>
</dbReference>
<evidence type="ECO:0000256" key="2">
    <source>
        <dbReference type="ARBA" id="ARBA00005236"/>
    </source>
</evidence>
<name>A0A518D011_9BACT</name>
<dbReference type="GO" id="GO:0098797">
    <property type="term" value="C:plasma membrane protein complex"/>
    <property type="evidence" value="ECO:0007669"/>
    <property type="project" value="TreeGrafter"/>
</dbReference>
<reference evidence="9 10" key="1">
    <citation type="submission" date="2019-02" db="EMBL/GenBank/DDBJ databases">
        <title>Deep-cultivation of Planctomycetes and their phenomic and genomic characterization uncovers novel biology.</title>
        <authorList>
            <person name="Wiegand S."/>
            <person name="Jogler M."/>
            <person name="Boedeker C."/>
            <person name="Pinto D."/>
            <person name="Vollmers J."/>
            <person name="Rivas-Marin E."/>
            <person name="Kohn T."/>
            <person name="Peeters S.H."/>
            <person name="Heuer A."/>
            <person name="Rast P."/>
            <person name="Oberbeckmann S."/>
            <person name="Bunk B."/>
            <person name="Jeske O."/>
            <person name="Meyerdierks A."/>
            <person name="Storesund J.E."/>
            <person name="Kallscheuer N."/>
            <person name="Luecker S."/>
            <person name="Lage O.M."/>
            <person name="Pohl T."/>
            <person name="Merkel B.J."/>
            <person name="Hornburger P."/>
            <person name="Mueller R.-W."/>
            <person name="Bruemmer F."/>
            <person name="Labrenz M."/>
            <person name="Spormann A.M."/>
            <person name="Op den Camp H."/>
            <person name="Overmann J."/>
            <person name="Amann R."/>
            <person name="Jetten M.S.M."/>
            <person name="Mascher T."/>
            <person name="Medema M.H."/>
            <person name="Devos D.P."/>
            <person name="Kaster A.-K."/>
            <person name="Ovreas L."/>
            <person name="Rohde M."/>
            <person name="Galperin M.Y."/>
            <person name="Jogler C."/>
        </authorList>
    </citation>
    <scope>NUCLEOTIDE SEQUENCE [LARGE SCALE GENOMIC DNA]</scope>
    <source>
        <strain evidence="9 10">Pla163</strain>
    </source>
</reference>
<keyword evidence="9" id="KW-0449">Lipoprotein</keyword>
<dbReference type="AlphaFoldDB" id="A0A518D011"/>
<evidence type="ECO:0000256" key="5">
    <source>
        <dbReference type="ARBA" id="ARBA00022989"/>
    </source>
</evidence>
<comment type="similarity">
    <text evidence="2">Belongs to the ABC-4 integral membrane protein family. LolC/E subfamily.</text>
</comment>
<protein>
    <submittedName>
        <fullName evidence="9">Lipoprotein-releasing system transmembrane protein LolC</fullName>
    </submittedName>
</protein>
<keyword evidence="3" id="KW-1003">Cell membrane</keyword>
<evidence type="ECO:0000256" key="7">
    <source>
        <dbReference type="SAM" id="Phobius"/>
    </source>
</evidence>
<evidence type="ECO:0000313" key="9">
    <source>
        <dbReference type="EMBL" id="QDU84816.1"/>
    </source>
</evidence>
<keyword evidence="10" id="KW-1185">Reference proteome</keyword>
<evidence type="ECO:0000256" key="4">
    <source>
        <dbReference type="ARBA" id="ARBA00022692"/>
    </source>
</evidence>
<organism evidence="9 10">
    <name type="scientific">Rohdeia mirabilis</name>
    <dbReference type="NCBI Taxonomy" id="2528008"/>
    <lineage>
        <taxon>Bacteria</taxon>
        <taxon>Pseudomonadati</taxon>
        <taxon>Planctomycetota</taxon>
        <taxon>Planctomycetia</taxon>
        <taxon>Planctomycetia incertae sedis</taxon>
        <taxon>Rohdeia</taxon>
    </lineage>
</organism>
<dbReference type="OrthoDB" id="9808461at2"/>
<dbReference type="RefSeq" id="WP_145187031.1">
    <property type="nucleotide sequence ID" value="NZ_CP036290.1"/>
</dbReference>
<evidence type="ECO:0000313" key="10">
    <source>
        <dbReference type="Proteomes" id="UP000319342"/>
    </source>
</evidence>
<accession>A0A518D011</accession>